<evidence type="ECO:0000313" key="17">
    <source>
        <dbReference type="Proteomes" id="UP000005096"/>
    </source>
</evidence>
<dbReference type="OrthoDB" id="9805215at2"/>
<organism evidence="16 17">
    <name type="scientific">Aminomonas paucivorans DSM 12260</name>
    <dbReference type="NCBI Taxonomy" id="584708"/>
    <lineage>
        <taxon>Bacteria</taxon>
        <taxon>Thermotogati</taxon>
        <taxon>Synergistota</taxon>
        <taxon>Synergistia</taxon>
        <taxon>Synergistales</taxon>
        <taxon>Synergistaceae</taxon>
        <taxon>Aminomonas</taxon>
    </lineage>
</organism>
<dbReference type="GO" id="GO:0046872">
    <property type="term" value="F:metal ion binding"/>
    <property type="evidence" value="ECO:0007669"/>
    <property type="project" value="UniProtKB-KW"/>
</dbReference>
<dbReference type="InterPro" id="IPR007197">
    <property type="entry name" value="rSAM"/>
</dbReference>
<evidence type="ECO:0000256" key="11">
    <source>
        <dbReference type="ARBA" id="ARBA00080698"/>
    </source>
</evidence>
<reference evidence="16 17" key="1">
    <citation type="journal article" date="2010" name="Stand. Genomic Sci.">
        <title>Non-contiguous finished genome sequence of Aminomonas paucivorans type strain (GLU-3).</title>
        <authorList>
            <person name="Pitluck S."/>
            <person name="Yasawong M."/>
            <person name="Held B."/>
            <person name="Lapidus A."/>
            <person name="Nolan M."/>
            <person name="Copeland A."/>
            <person name="Lucas S."/>
            <person name="Del Rio T.G."/>
            <person name="Tice H."/>
            <person name="Cheng J.F."/>
            <person name="Chertkov O."/>
            <person name="Goodwin L."/>
            <person name="Tapia R."/>
            <person name="Han C."/>
            <person name="Liolios K."/>
            <person name="Ivanova N."/>
            <person name="Mavromatis K."/>
            <person name="Ovchinnikova G."/>
            <person name="Pati A."/>
            <person name="Chen A."/>
            <person name="Palaniappan K."/>
            <person name="Land M."/>
            <person name="Hauser L."/>
            <person name="Chang Y.J."/>
            <person name="Jeffries C.D."/>
            <person name="Pukall R."/>
            <person name="Spring S."/>
            <person name="Rohde M."/>
            <person name="Sikorski J."/>
            <person name="Goker M."/>
            <person name="Woyke T."/>
            <person name="Bristow J."/>
            <person name="Eisen J.A."/>
            <person name="Markowitz V."/>
            <person name="Hugenholtz P."/>
            <person name="Kyrpides N.C."/>
            <person name="Klenk H.P."/>
        </authorList>
    </citation>
    <scope>NUCLEOTIDE SEQUENCE [LARGE SCALE GENOMIC DNA]</scope>
    <source>
        <strain evidence="16 17">DSM 12260</strain>
    </source>
</reference>
<evidence type="ECO:0000313" key="16">
    <source>
        <dbReference type="EMBL" id="EFQ23999.1"/>
    </source>
</evidence>
<dbReference type="PaxDb" id="584708-Apau_1580"/>
<evidence type="ECO:0000259" key="13">
    <source>
        <dbReference type="PROSITE" id="PS50926"/>
    </source>
</evidence>
<dbReference type="SFLD" id="SFLDF00273">
    <property type="entry name" value="(dimethylallyl)adenosine_tRNA"/>
    <property type="match status" value="1"/>
</dbReference>
<dbReference type="SFLD" id="SFLDG01082">
    <property type="entry name" value="B12-binding_domain_containing"/>
    <property type="match status" value="1"/>
</dbReference>
<dbReference type="InterPro" id="IPR023404">
    <property type="entry name" value="rSAM_horseshoe"/>
</dbReference>
<dbReference type="PROSITE" id="PS50926">
    <property type="entry name" value="TRAM"/>
    <property type="match status" value="1"/>
</dbReference>
<dbReference type="PANTHER" id="PTHR43020:SF2">
    <property type="entry name" value="MITOCHONDRIAL TRNA METHYLTHIOTRANSFERASE CDK5RAP1"/>
    <property type="match status" value="1"/>
</dbReference>
<dbReference type="InterPro" id="IPR005839">
    <property type="entry name" value="Methylthiotransferase"/>
</dbReference>
<dbReference type="NCBIfam" id="TIGR00089">
    <property type="entry name" value="MiaB/RimO family radical SAM methylthiotransferase"/>
    <property type="match status" value="1"/>
</dbReference>
<accession>E3CUI3</accession>
<dbReference type="Pfam" id="PF01938">
    <property type="entry name" value="TRAM"/>
    <property type="match status" value="1"/>
</dbReference>
<dbReference type="GO" id="GO:0005829">
    <property type="term" value="C:cytosol"/>
    <property type="evidence" value="ECO:0007669"/>
    <property type="project" value="TreeGrafter"/>
</dbReference>
<protein>
    <recommendedName>
        <fullName evidence="10">tRNA-2-methylthio-N(6)-dimethylallyladenosine synthase</fullName>
        <ecNumber evidence="9">2.8.4.3</ecNumber>
    </recommendedName>
    <alternativeName>
        <fullName evidence="12">(Dimethylallyl)adenosine tRNA methylthiotransferase MiaB</fullName>
    </alternativeName>
    <alternativeName>
        <fullName evidence="11">tRNA-i(6)A37 methylthiotransferase</fullName>
    </alternativeName>
</protein>
<evidence type="ECO:0000259" key="14">
    <source>
        <dbReference type="PROSITE" id="PS51449"/>
    </source>
</evidence>
<comment type="cofactor">
    <cofactor evidence="1">
        <name>[4Fe-4S] cluster</name>
        <dbReference type="ChEBI" id="CHEBI:49883"/>
    </cofactor>
</comment>
<dbReference type="InterPro" id="IPR002792">
    <property type="entry name" value="TRAM_dom"/>
</dbReference>
<comment type="function">
    <text evidence="2">Catalyzes the methylthiolation of N6-(dimethylallyl)adenosine (i(6)A), leading to the formation of 2-methylthio-N6-(dimethylallyl)adenosine (ms(2)i(6)A) at position 37 in tRNAs that read codons beginning with uridine.</text>
</comment>
<dbReference type="RefSeq" id="WP_006301217.1">
    <property type="nucleotide sequence ID" value="NZ_CM001022.1"/>
</dbReference>
<dbReference type="FunFam" id="3.80.30.20:FF:000001">
    <property type="entry name" value="tRNA-2-methylthio-N(6)-dimethylallyladenosine synthase 2"/>
    <property type="match status" value="1"/>
</dbReference>
<dbReference type="PANTHER" id="PTHR43020">
    <property type="entry name" value="CDK5 REGULATORY SUBUNIT-ASSOCIATED PROTEIN 1"/>
    <property type="match status" value="1"/>
</dbReference>
<dbReference type="AlphaFoldDB" id="E3CUI3"/>
<dbReference type="STRING" id="584708.Apau_1580"/>
<evidence type="ECO:0000256" key="10">
    <source>
        <dbReference type="ARBA" id="ARBA00068570"/>
    </source>
</evidence>
<dbReference type="Gene3D" id="3.80.30.20">
    <property type="entry name" value="tm_1862 like domain"/>
    <property type="match status" value="1"/>
</dbReference>
<dbReference type="GO" id="GO:0051539">
    <property type="term" value="F:4 iron, 4 sulfur cluster binding"/>
    <property type="evidence" value="ECO:0007669"/>
    <property type="project" value="UniProtKB-KW"/>
</dbReference>
<dbReference type="CDD" id="cd01335">
    <property type="entry name" value="Radical_SAM"/>
    <property type="match status" value="1"/>
</dbReference>
<dbReference type="SUPFAM" id="SSF102114">
    <property type="entry name" value="Radical SAM enzymes"/>
    <property type="match status" value="1"/>
</dbReference>
<dbReference type="FunFam" id="3.40.50.12160:FF:000003">
    <property type="entry name" value="CDK5 regulatory subunit-associated protein 1"/>
    <property type="match status" value="1"/>
</dbReference>
<dbReference type="GO" id="GO:0035597">
    <property type="term" value="F:tRNA-2-methylthio-N(6)-dimethylallyladenosine(37) synthase activity"/>
    <property type="evidence" value="ECO:0007669"/>
    <property type="project" value="UniProtKB-EC"/>
</dbReference>
<keyword evidence="4 16" id="KW-0808">Transferase</keyword>
<dbReference type="Proteomes" id="UP000005096">
    <property type="component" value="Chromosome"/>
</dbReference>
<dbReference type="Pfam" id="PF04055">
    <property type="entry name" value="Radical_SAM"/>
    <property type="match status" value="1"/>
</dbReference>
<dbReference type="Gene3D" id="3.40.50.12160">
    <property type="entry name" value="Methylthiotransferase, N-terminal domain"/>
    <property type="match status" value="1"/>
</dbReference>
<keyword evidence="7" id="KW-0408">Iron</keyword>
<evidence type="ECO:0000256" key="5">
    <source>
        <dbReference type="ARBA" id="ARBA00022691"/>
    </source>
</evidence>
<dbReference type="Pfam" id="PF00919">
    <property type="entry name" value="UPF0004"/>
    <property type="match status" value="1"/>
</dbReference>
<dbReference type="InterPro" id="IPR058240">
    <property type="entry name" value="rSAM_sf"/>
</dbReference>
<keyword evidence="5" id="KW-0949">S-adenosyl-L-methionine</keyword>
<evidence type="ECO:0000256" key="7">
    <source>
        <dbReference type="ARBA" id="ARBA00023004"/>
    </source>
</evidence>
<evidence type="ECO:0000256" key="8">
    <source>
        <dbReference type="ARBA" id="ARBA00023014"/>
    </source>
</evidence>
<dbReference type="PROSITE" id="PS51449">
    <property type="entry name" value="MTTASE_N"/>
    <property type="match status" value="1"/>
</dbReference>
<sequence length="446" mass="49775">MRSFKIDVYGCQMNAYDGDRLRTALSGAGWTEVQGEDEADAVLFVTCSIRDKAEQKVASELGRYRPGGGRKAPVVALLGCMAQRLGEDIPRRFPWVRLLAGPRHLGRVPEALGRCLEDDQLRVFLDEDPRALEDLRFPPQVTPGSIRAYVTIAHGCDHFCAYCIVPYVRGRFQSRDPEAILREVRCLADRGVREITLLGQNVNRFGVDRSDGFSFPRLLREVAEVPGVLRVRYATSHPVDFSEELVRVMAEHPRVCPALNLPVQSGSDRILAAMGRGYDGASYRRSVGLLRERVPDAGLTTDLIVGFPGETEEDFRESLSLLEELRFDQVHSAAYSVRPGTRAESLPGHLDQATRMRRLGEVNDLQSRIAREINETYVGRVLPVLAEGPAPKGEGFWQGRTPQDKVVLFPGPATAGEEILVRIVSAETWYLRGEVQRPGEERPWIS</sequence>
<dbReference type="HOGENOM" id="CLU_018697_2_0_0"/>
<dbReference type="eggNOG" id="COG0621">
    <property type="taxonomic scope" value="Bacteria"/>
</dbReference>
<evidence type="ECO:0000256" key="12">
    <source>
        <dbReference type="ARBA" id="ARBA00081141"/>
    </source>
</evidence>
<dbReference type="PROSITE" id="PS51918">
    <property type="entry name" value="RADICAL_SAM"/>
    <property type="match status" value="1"/>
</dbReference>
<feature type="domain" description="TRAM" evidence="13">
    <location>
        <begin position="375"/>
        <end position="437"/>
    </location>
</feature>
<evidence type="ECO:0000256" key="4">
    <source>
        <dbReference type="ARBA" id="ARBA00022679"/>
    </source>
</evidence>
<proteinExistence type="predicted"/>
<evidence type="ECO:0000256" key="9">
    <source>
        <dbReference type="ARBA" id="ARBA00033765"/>
    </source>
</evidence>
<dbReference type="InterPro" id="IPR006638">
    <property type="entry name" value="Elp3/MiaA/NifB-like_rSAM"/>
</dbReference>
<dbReference type="NCBIfam" id="TIGR01574">
    <property type="entry name" value="miaB-methiolase"/>
    <property type="match status" value="1"/>
</dbReference>
<dbReference type="InterPro" id="IPR013848">
    <property type="entry name" value="Methylthiotransferase_N"/>
</dbReference>
<evidence type="ECO:0000256" key="1">
    <source>
        <dbReference type="ARBA" id="ARBA00001966"/>
    </source>
</evidence>
<dbReference type="InterPro" id="IPR006463">
    <property type="entry name" value="MiaB_methiolase"/>
</dbReference>
<keyword evidence="17" id="KW-1185">Reference proteome</keyword>
<evidence type="ECO:0000259" key="15">
    <source>
        <dbReference type="PROSITE" id="PS51918"/>
    </source>
</evidence>
<dbReference type="SFLD" id="SFLDS00029">
    <property type="entry name" value="Radical_SAM"/>
    <property type="match status" value="1"/>
</dbReference>
<evidence type="ECO:0000256" key="2">
    <source>
        <dbReference type="ARBA" id="ARBA00003234"/>
    </source>
</evidence>
<name>E3CUI3_9BACT</name>
<keyword evidence="3" id="KW-0004">4Fe-4S</keyword>
<evidence type="ECO:0000256" key="3">
    <source>
        <dbReference type="ARBA" id="ARBA00022485"/>
    </source>
</evidence>
<feature type="domain" description="MTTase N-terminal" evidence="14">
    <location>
        <begin position="2"/>
        <end position="117"/>
    </location>
</feature>
<dbReference type="EC" id="2.8.4.3" evidence="9"/>
<evidence type="ECO:0000256" key="6">
    <source>
        <dbReference type="ARBA" id="ARBA00022723"/>
    </source>
</evidence>
<dbReference type="InterPro" id="IPR038135">
    <property type="entry name" value="Methylthiotransferase_N_sf"/>
</dbReference>
<dbReference type="EMBL" id="CM001022">
    <property type="protein sequence ID" value="EFQ23999.1"/>
    <property type="molecule type" value="Genomic_DNA"/>
</dbReference>
<keyword evidence="8" id="KW-0411">Iron-sulfur</keyword>
<gene>
    <name evidence="16" type="ORF">Apau_1580</name>
</gene>
<dbReference type="SFLD" id="SFLDG01061">
    <property type="entry name" value="methylthiotransferase"/>
    <property type="match status" value="1"/>
</dbReference>
<dbReference type="SMART" id="SM00729">
    <property type="entry name" value="Elp3"/>
    <property type="match status" value="1"/>
</dbReference>
<feature type="domain" description="Radical SAM core" evidence="15">
    <location>
        <begin position="142"/>
        <end position="372"/>
    </location>
</feature>
<keyword evidence="6" id="KW-0479">Metal-binding</keyword>
<dbReference type="PROSITE" id="PS01278">
    <property type="entry name" value="MTTASE_RADICAL"/>
    <property type="match status" value="1"/>
</dbReference>
<dbReference type="InterPro" id="IPR020612">
    <property type="entry name" value="Methylthiotransferase_CS"/>
</dbReference>